<dbReference type="EMBL" id="JACDUU010000004">
    <property type="protein sequence ID" value="MBA2871851.1"/>
    <property type="molecule type" value="Genomic_DNA"/>
</dbReference>
<evidence type="ECO:0000313" key="2">
    <source>
        <dbReference type="Proteomes" id="UP000580891"/>
    </source>
</evidence>
<name>A0A7W0BV15_9BACL</name>
<comment type="caution">
    <text evidence="1">The sequence shown here is derived from an EMBL/GenBank/DDBJ whole genome shotgun (WGS) entry which is preliminary data.</text>
</comment>
<protein>
    <submittedName>
        <fullName evidence="1">Uncharacterized protein</fullName>
    </submittedName>
</protein>
<evidence type="ECO:0000313" key="1">
    <source>
        <dbReference type="EMBL" id="MBA2871851.1"/>
    </source>
</evidence>
<accession>A0A7W0BV15</accession>
<dbReference type="AlphaFoldDB" id="A0A7W0BV15"/>
<gene>
    <name evidence="1" type="ORF">HNQ85_002126</name>
</gene>
<proteinExistence type="predicted"/>
<sequence length="196" mass="23168">MKRNLHNAIDEGCLVHENWKQAVEAAVKKIIAKYYQTSPSRRSAALLLKLVEQTWKRIDENLFDSLAHYYIVLAKMLDHLLRFLHPLRDGNCCPFLLFERMEYVSKQLKEKIILDIDIGYSENEGYTIRKFMLEEDEQFQNRYKQAVLIICKEVFQKLPEKIEFYSLLNGTCRVVMIAEQDYKKLIRGLTPTTLKC</sequence>
<reference evidence="1 2" key="1">
    <citation type="submission" date="2020-07" db="EMBL/GenBank/DDBJ databases">
        <title>Genomic Encyclopedia of Type Strains, Phase IV (KMG-IV): sequencing the most valuable type-strain genomes for metagenomic binning, comparative biology and taxonomic classification.</title>
        <authorList>
            <person name="Goeker M."/>
        </authorList>
    </citation>
    <scope>NUCLEOTIDE SEQUENCE [LARGE SCALE GENOMIC DNA]</scope>
    <source>
        <strain evidence="1 2">DSM 25220</strain>
    </source>
</reference>
<dbReference type="Proteomes" id="UP000580891">
    <property type="component" value="Unassembled WGS sequence"/>
</dbReference>
<dbReference type="RefSeq" id="WP_181537659.1">
    <property type="nucleotide sequence ID" value="NZ_JACDUU010000004.1"/>
</dbReference>
<keyword evidence="2" id="KW-1185">Reference proteome</keyword>
<organism evidence="1 2">
    <name type="scientific">[Anoxybacillus] calidus</name>
    <dbReference type="NCBI Taxonomy" id="575178"/>
    <lineage>
        <taxon>Bacteria</taxon>
        <taxon>Bacillati</taxon>
        <taxon>Bacillota</taxon>
        <taxon>Bacilli</taxon>
        <taxon>Bacillales</taxon>
        <taxon>Anoxybacillaceae</taxon>
        <taxon>Paranoxybacillus</taxon>
    </lineage>
</organism>